<feature type="transmembrane region" description="Helical" evidence="8">
    <location>
        <begin position="40"/>
        <end position="59"/>
    </location>
</feature>
<feature type="transmembrane region" description="Helical" evidence="8">
    <location>
        <begin position="136"/>
        <end position="159"/>
    </location>
</feature>
<feature type="transmembrane region" description="Helical" evidence="8">
    <location>
        <begin position="7"/>
        <end position="28"/>
    </location>
</feature>
<feature type="transmembrane region" description="Helical" evidence="8">
    <location>
        <begin position="323"/>
        <end position="347"/>
    </location>
</feature>
<dbReference type="Gene3D" id="1.20.1250.20">
    <property type="entry name" value="MFS general substrate transporter like domains"/>
    <property type="match status" value="2"/>
</dbReference>
<evidence type="ECO:0000256" key="7">
    <source>
        <dbReference type="SAM" id="MobiDB-lite"/>
    </source>
</evidence>
<dbReference type="InterPro" id="IPR001958">
    <property type="entry name" value="Tet-R_TetA/multi-R_MdtG-like"/>
</dbReference>
<dbReference type="InterPro" id="IPR036259">
    <property type="entry name" value="MFS_trans_sf"/>
</dbReference>
<dbReference type="EMBL" id="CAMPGE010010343">
    <property type="protein sequence ID" value="CAI2369195.1"/>
    <property type="molecule type" value="Genomic_DNA"/>
</dbReference>
<dbReference type="PANTHER" id="PTHR23506">
    <property type="entry name" value="GH10249P"/>
    <property type="match status" value="1"/>
</dbReference>
<feature type="transmembrane region" description="Helical" evidence="8">
    <location>
        <begin position="227"/>
        <end position="247"/>
    </location>
</feature>
<dbReference type="PANTHER" id="PTHR23506:SF26">
    <property type="entry name" value="MFS-TYPE TRANSPORTER SLC18B1"/>
    <property type="match status" value="1"/>
</dbReference>
<reference evidence="10" key="1">
    <citation type="submission" date="2023-07" db="EMBL/GenBank/DDBJ databases">
        <authorList>
            <consortium name="AG Swart"/>
            <person name="Singh M."/>
            <person name="Singh A."/>
            <person name="Seah K."/>
            <person name="Emmerich C."/>
        </authorList>
    </citation>
    <scope>NUCLEOTIDE SEQUENCE</scope>
    <source>
        <strain evidence="10">DP1</strain>
    </source>
</reference>
<protein>
    <recommendedName>
        <fullName evidence="9">Major facilitator superfamily (MFS) profile domain-containing protein</fullName>
    </recommendedName>
</protein>
<dbReference type="Proteomes" id="UP001295684">
    <property type="component" value="Unassembled WGS sequence"/>
</dbReference>
<feature type="transmembrane region" description="Helical" evidence="8">
    <location>
        <begin position="71"/>
        <end position="91"/>
    </location>
</feature>
<name>A0AAD1UQQ9_EUPCR</name>
<keyword evidence="6 8" id="KW-0472">Membrane</keyword>
<comment type="similarity">
    <text evidence="2">Belongs to the major facilitator superfamily. Vesicular transporter family.</text>
</comment>
<feature type="transmembrane region" description="Helical" evidence="8">
    <location>
        <begin position="267"/>
        <end position="287"/>
    </location>
</feature>
<dbReference type="InterPro" id="IPR020846">
    <property type="entry name" value="MFS_dom"/>
</dbReference>
<dbReference type="InterPro" id="IPR011701">
    <property type="entry name" value="MFS"/>
</dbReference>
<dbReference type="Pfam" id="PF07690">
    <property type="entry name" value="MFS_1"/>
    <property type="match status" value="2"/>
</dbReference>
<evidence type="ECO:0000256" key="6">
    <source>
        <dbReference type="ARBA" id="ARBA00023136"/>
    </source>
</evidence>
<keyword evidence="4 8" id="KW-0812">Transmembrane</keyword>
<dbReference type="PROSITE" id="PS50850">
    <property type="entry name" value="MFS"/>
    <property type="match status" value="1"/>
</dbReference>
<feature type="transmembrane region" description="Helical" evidence="8">
    <location>
        <begin position="97"/>
        <end position="124"/>
    </location>
</feature>
<dbReference type="SUPFAM" id="SSF103473">
    <property type="entry name" value="MFS general substrate transporter"/>
    <property type="match status" value="1"/>
</dbReference>
<feature type="transmembrane region" description="Helical" evidence="8">
    <location>
        <begin position="391"/>
        <end position="413"/>
    </location>
</feature>
<evidence type="ECO:0000256" key="4">
    <source>
        <dbReference type="ARBA" id="ARBA00022692"/>
    </source>
</evidence>
<organism evidence="10 11">
    <name type="scientific">Euplotes crassus</name>
    <dbReference type="NCBI Taxonomy" id="5936"/>
    <lineage>
        <taxon>Eukaryota</taxon>
        <taxon>Sar</taxon>
        <taxon>Alveolata</taxon>
        <taxon>Ciliophora</taxon>
        <taxon>Intramacronucleata</taxon>
        <taxon>Spirotrichea</taxon>
        <taxon>Hypotrichia</taxon>
        <taxon>Euplotida</taxon>
        <taxon>Euplotidae</taxon>
        <taxon>Moneuplotes</taxon>
    </lineage>
</organism>
<gene>
    <name evidence="10" type="ORF">ECRASSUSDP1_LOCUS10493</name>
</gene>
<dbReference type="GO" id="GO:0022857">
    <property type="term" value="F:transmembrane transporter activity"/>
    <property type="evidence" value="ECO:0007669"/>
    <property type="project" value="InterPro"/>
</dbReference>
<evidence type="ECO:0000256" key="2">
    <source>
        <dbReference type="ARBA" id="ARBA00006829"/>
    </source>
</evidence>
<dbReference type="InterPro" id="IPR050930">
    <property type="entry name" value="MFS_Vesicular_Transporter"/>
</dbReference>
<feature type="transmembrane region" description="Helical" evidence="8">
    <location>
        <begin position="165"/>
        <end position="183"/>
    </location>
</feature>
<feature type="region of interest" description="Disordered" evidence="7">
    <location>
        <begin position="424"/>
        <end position="453"/>
    </location>
</feature>
<keyword evidence="5 8" id="KW-1133">Transmembrane helix</keyword>
<dbReference type="AlphaFoldDB" id="A0AAD1UQQ9"/>
<evidence type="ECO:0000259" key="9">
    <source>
        <dbReference type="PROSITE" id="PS50850"/>
    </source>
</evidence>
<evidence type="ECO:0000313" key="11">
    <source>
        <dbReference type="Proteomes" id="UP001295684"/>
    </source>
</evidence>
<evidence type="ECO:0000256" key="5">
    <source>
        <dbReference type="ARBA" id="ARBA00022989"/>
    </source>
</evidence>
<feature type="compositionally biased region" description="Polar residues" evidence="7">
    <location>
        <begin position="443"/>
        <end position="453"/>
    </location>
</feature>
<keyword evidence="3" id="KW-0813">Transport</keyword>
<proteinExistence type="inferred from homology"/>
<feature type="domain" description="Major facilitator superfamily (MFS) profile" evidence="9">
    <location>
        <begin position="1"/>
        <end position="421"/>
    </location>
</feature>
<accession>A0AAD1UQQ9</accession>
<dbReference type="GO" id="GO:0016020">
    <property type="term" value="C:membrane"/>
    <property type="evidence" value="ECO:0007669"/>
    <property type="project" value="UniProtKB-SubCell"/>
</dbReference>
<evidence type="ECO:0000256" key="1">
    <source>
        <dbReference type="ARBA" id="ARBA00004141"/>
    </source>
</evidence>
<keyword evidence="11" id="KW-1185">Reference proteome</keyword>
<evidence type="ECO:0000256" key="3">
    <source>
        <dbReference type="ARBA" id="ARBA00022448"/>
    </source>
</evidence>
<comment type="caution">
    <text evidence="10">The sequence shown here is derived from an EMBL/GenBank/DDBJ whole genome shotgun (WGS) entry which is preliminary data.</text>
</comment>
<sequence length="453" mass="49930">MAELDFLLILTTCFTSSLCITLIIPLLPLELNKYEFSETVFGYIFAIDPTLCMIGSLGVGKLMVLVGRKAILLIGVCTLGLCLALLSVISYTTDTTVILILCFLSRACQGLATSMVQTTSFAIISKIFEERKQKYFAYLEGSQGLGLVLGPVVGGLLYMSIGFSSTFYVLGGFLIMIFLILYFKLPRTVNDTENPLLEQTVQRSDQESTRVSRDVIRPVGYCDLLKNALFALSIISVTISTFQFAYYYPIIPLELSDFGLSDLEISLFTSLQPLGYLFCTLFILPLCSKLFSNIKMVACTLLLGGVSHLLVGPSVPLPHSLTLMIIAQLLVGVILIFLMIPSFVLMIESAEVRFPAHKSYVNDLSSGMFNFCGKFGQTFGAIYGSHLSKIIGFRNVCTTVSIAILLFSIVYICHLLRINRKNKSLPSSQPNGPKLYKRDHSNSQHITVQSLAS</sequence>
<evidence type="ECO:0000313" key="10">
    <source>
        <dbReference type="EMBL" id="CAI2369195.1"/>
    </source>
</evidence>
<evidence type="ECO:0000256" key="8">
    <source>
        <dbReference type="SAM" id="Phobius"/>
    </source>
</evidence>
<dbReference type="PRINTS" id="PR01035">
    <property type="entry name" value="TCRTETA"/>
</dbReference>
<comment type="subcellular location">
    <subcellularLocation>
        <location evidence="1">Membrane</location>
        <topology evidence="1">Multi-pass membrane protein</topology>
    </subcellularLocation>
</comment>